<protein>
    <submittedName>
        <fullName evidence="1">Uncharacterized protein</fullName>
    </submittedName>
</protein>
<comment type="caution">
    <text evidence="1">The sequence shown here is derived from an EMBL/GenBank/DDBJ whole genome shotgun (WGS) entry which is preliminary data.</text>
</comment>
<gene>
    <name evidence="1" type="ORF">PPENT_87.1.T0040383</name>
</gene>
<sequence length="129" mass="15382">MQILYVIQPTHTVFLLIYCDYYIPVIKGAELHHNLIVIKLRLYTAEKLIKNLVPIQNIIFFDSKKRLSNEYSYLIERSSREYPFKLKYCLYSGRSRFGYATSNSAYKIIQIQQQHNLQLKPTNNINQFK</sequence>
<proteinExistence type="predicted"/>
<evidence type="ECO:0000313" key="1">
    <source>
        <dbReference type="EMBL" id="CAD8135720.1"/>
    </source>
</evidence>
<reference evidence="1" key="1">
    <citation type="submission" date="2021-01" db="EMBL/GenBank/DDBJ databases">
        <authorList>
            <consortium name="Genoscope - CEA"/>
            <person name="William W."/>
        </authorList>
    </citation>
    <scope>NUCLEOTIDE SEQUENCE</scope>
</reference>
<accession>A0A8S1S8M7</accession>
<keyword evidence="2" id="KW-1185">Reference proteome</keyword>
<organism evidence="1 2">
    <name type="scientific">Paramecium pentaurelia</name>
    <dbReference type="NCBI Taxonomy" id="43138"/>
    <lineage>
        <taxon>Eukaryota</taxon>
        <taxon>Sar</taxon>
        <taxon>Alveolata</taxon>
        <taxon>Ciliophora</taxon>
        <taxon>Intramacronucleata</taxon>
        <taxon>Oligohymenophorea</taxon>
        <taxon>Peniculida</taxon>
        <taxon>Parameciidae</taxon>
        <taxon>Paramecium</taxon>
    </lineage>
</organism>
<name>A0A8S1S8M7_9CILI</name>
<dbReference type="Proteomes" id="UP000689195">
    <property type="component" value="Unassembled WGS sequence"/>
</dbReference>
<dbReference type="EMBL" id="CAJJDO010000004">
    <property type="protein sequence ID" value="CAD8135720.1"/>
    <property type="molecule type" value="Genomic_DNA"/>
</dbReference>
<dbReference type="AlphaFoldDB" id="A0A8S1S8M7"/>
<evidence type="ECO:0000313" key="2">
    <source>
        <dbReference type="Proteomes" id="UP000689195"/>
    </source>
</evidence>